<dbReference type="InterPro" id="IPR023210">
    <property type="entry name" value="NADP_OxRdtase_dom"/>
</dbReference>
<organism evidence="3 4">
    <name type="scientific">Enterococcus alishanensis</name>
    <dbReference type="NCBI Taxonomy" id="1303817"/>
    <lineage>
        <taxon>Bacteria</taxon>
        <taxon>Bacillati</taxon>
        <taxon>Bacillota</taxon>
        <taxon>Bacilli</taxon>
        <taxon>Lactobacillales</taxon>
        <taxon>Enterococcaceae</taxon>
        <taxon>Enterococcus</taxon>
    </lineage>
</organism>
<dbReference type="InterPro" id="IPR050523">
    <property type="entry name" value="AKR_Detox_Biosynth"/>
</dbReference>
<dbReference type="RefSeq" id="WP_218324798.1">
    <property type="nucleotide sequence ID" value="NZ_JAHUZB010000001.1"/>
</dbReference>
<proteinExistence type="predicted"/>
<comment type="caution">
    <text evidence="3">The sequence shown here is derived from an EMBL/GenBank/DDBJ whole genome shotgun (WGS) entry which is preliminary data.</text>
</comment>
<sequence>MRYKNIEKLDVEISELAVGTWAIGGQMWGEVNDQASVAAIREMIDQGVNLIDTAPIYADGHSEVVVGQALKDGYREKVLVATKFGVSYAPDGSVINNNTYENVLAECQQSLERLGTDMIDIYIIHWPDPNTPIAETMRALNDLKAAGKIRFSGVSNFDQAGIEAAQEFGSIDFVQLPFSMVKEDDKSLLIWCEEQGIGTMTYGSLGSGILTGAIRQKPDWSPDDVRLTFYDYYHEPKFSKIMKLLDYLDELAEKYQKPLAQIALNWSTTQHFVSTAITGVRNTEEAKENTNTFDWNLSEDDLANINGVLADLEISDGKSLSAAERKTK</sequence>
<feature type="domain" description="NADP-dependent oxidoreductase" evidence="2">
    <location>
        <begin position="15"/>
        <end position="308"/>
    </location>
</feature>
<dbReference type="Pfam" id="PF00248">
    <property type="entry name" value="Aldo_ket_red"/>
    <property type="match status" value="1"/>
</dbReference>
<protein>
    <submittedName>
        <fullName evidence="3">Aldo/keto reductase</fullName>
    </submittedName>
</protein>
<dbReference type="PANTHER" id="PTHR43364">
    <property type="entry name" value="NADH-SPECIFIC METHYLGLYOXAL REDUCTASE-RELATED"/>
    <property type="match status" value="1"/>
</dbReference>
<name>A0ABS6TA31_9ENTE</name>
<keyword evidence="4" id="KW-1185">Reference proteome</keyword>
<dbReference type="PANTHER" id="PTHR43364:SF4">
    <property type="entry name" value="NAD(P)-LINKED OXIDOREDUCTASE SUPERFAMILY PROTEIN"/>
    <property type="match status" value="1"/>
</dbReference>
<evidence type="ECO:0000313" key="3">
    <source>
        <dbReference type="EMBL" id="MBV7389754.1"/>
    </source>
</evidence>
<evidence type="ECO:0000256" key="1">
    <source>
        <dbReference type="ARBA" id="ARBA00023002"/>
    </source>
</evidence>
<dbReference type="Proteomes" id="UP000774130">
    <property type="component" value="Unassembled WGS sequence"/>
</dbReference>
<accession>A0ABS6TA31</accession>
<dbReference type="EMBL" id="JAHUZB010000001">
    <property type="protein sequence ID" value="MBV7389754.1"/>
    <property type="molecule type" value="Genomic_DNA"/>
</dbReference>
<gene>
    <name evidence="3" type="ORF">KUA55_03615</name>
</gene>
<keyword evidence="1" id="KW-0560">Oxidoreductase</keyword>
<evidence type="ECO:0000313" key="4">
    <source>
        <dbReference type="Proteomes" id="UP000774130"/>
    </source>
</evidence>
<dbReference type="CDD" id="cd19084">
    <property type="entry name" value="AKR_AKR11B1-like"/>
    <property type="match status" value="1"/>
</dbReference>
<evidence type="ECO:0000259" key="2">
    <source>
        <dbReference type="Pfam" id="PF00248"/>
    </source>
</evidence>
<reference evidence="3 4" key="1">
    <citation type="submission" date="2021-06" db="EMBL/GenBank/DDBJ databases">
        <title>Enterococcus alishanensis sp. nov., a novel lactic acid bacterium isolated from fresh coffee beans.</title>
        <authorList>
            <person name="Chen Y.-S."/>
        </authorList>
    </citation>
    <scope>NUCLEOTIDE SEQUENCE [LARGE SCALE GENOMIC DNA]</scope>
    <source>
        <strain evidence="3 4">ALS3</strain>
    </source>
</reference>